<dbReference type="RefSeq" id="WP_379862141.1">
    <property type="nucleotide sequence ID" value="NZ_JBHMFC010000103.1"/>
</dbReference>
<dbReference type="InterPro" id="IPR054207">
    <property type="entry name" value="DUF6913"/>
</dbReference>
<dbReference type="Proteomes" id="UP001589585">
    <property type="component" value="Unassembled WGS sequence"/>
</dbReference>
<dbReference type="EMBL" id="JBHMFC010000103">
    <property type="protein sequence ID" value="MFB9057890.1"/>
    <property type="molecule type" value="Genomic_DNA"/>
</dbReference>
<dbReference type="Pfam" id="PF21857">
    <property type="entry name" value="DUF6913"/>
    <property type="match status" value="1"/>
</dbReference>
<evidence type="ECO:0000313" key="2">
    <source>
        <dbReference type="Proteomes" id="UP001589585"/>
    </source>
</evidence>
<organism evidence="1 2">
    <name type="scientific">Mariniflexile ostreae</name>
    <dbReference type="NCBI Taxonomy" id="1520892"/>
    <lineage>
        <taxon>Bacteria</taxon>
        <taxon>Pseudomonadati</taxon>
        <taxon>Bacteroidota</taxon>
        <taxon>Flavobacteriia</taxon>
        <taxon>Flavobacteriales</taxon>
        <taxon>Flavobacteriaceae</taxon>
        <taxon>Mariniflexile</taxon>
    </lineage>
</organism>
<reference evidence="1 2" key="1">
    <citation type="submission" date="2024-09" db="EMBL/GenBank/DDBJ databases">
        <authorList>
            <person name="Sun Q."/>
            <person name="Mori K."/>
        </authorList>
    </citation>
    <scope>NUCLEOTIDE SEQUENCE [LARGE SCALE GENOMIC DNA]</scope>
    <source>
        <strain evidence="1 2">CECT 8622</strain>
    </source>
</reference>
<gene>
    <name evidence="1" type="ORF">ACFFU9_14180</name>
</gene>
<evidence type="ECO:0000313" key="1">
    <source>
        <dbReference type="EMBL" id="MFB9057890.1"/>
    </source>
</evidence>
<accession>A0ABV5FEN2</accession>
<comment type="caution">
    <text evidence="1">The sequence shown here is derived from an EMBL/GenBank/DDBJ whole genome shotgun (WGS) entry which is preliminary data.</text>
</comment>
<keyword evidence="2" id="KW-1185">Reference proteome</keyword>
<name>A0ABV5FEN2_9FLAO</name>
<proteinExistence type="predicted"/>
<sequence>MILKAFKEKSNKKHLNKMLSKRNVYVGDSKIQSLGVILSADEYVDFESFAALANGLNIHQNQLKIIAYSAKNNAEFSAWKLYCEPKDFGWSGTIKNVELKTFLDTGFDALISYYTHEDLQLKLMTALSKAKFKIGIMQTDIRLNDLIIKTNVEAFEIFKDELLKYLMILNKIKNEQ</sequence>
<protein>
    <submittedName>
        <fullName evidence="1">DUF6913 domain-containing protein</fullName>
    </submittedName>
</protein>